<organism evidence="1 2">
    <name type="scientific">Catharanthus roseus</name>
    <name type="common">Madagascar periwinkle</name>
    <name type="synonym">Vinca rosea</name>
    <dbReference type="NCBI Taxonomy" id="4058"/>
    <lineage>
        <taxon>Eukaryota</taxon>
        <taxon>Viridiplantae</taxon>
        <taxon>Streptophyta</taxon>
        <taxon>Embryophyta</taxon>
        <taxon>Tracheophyta</taxon>
        <taxon>Spermatophyta</taxon>
        <taxon>Magnoliopsida</taxon>
        <taxon>eudicotyledons</taxon>
        <taxon>Gunneridae</taxon>
        <taxon>Pentapetalae</taxon>
        <taxon>asterids</taxon>
        <taxon>lamiids</taxon>
        <taxon>Gentianales</taxon>
        <taxon>Apocynaceae</taxon>
        <taxon>Rauvolfioideae</taxon>
        <taxon>Vinceae</taxon>
        <taxon>Catharanthinae</taxon>
        <taxon>Catharanthus</taxon>
    </lineage>
</organism>
<sequence>MTMGESSRLRRQPPQKLTVEQYLDFIHSQKQLDLSVCHLNQIIDMHGFKKIKTHKRILMEIVKTMEVMDPSRSTLEDDAVSSNALLTMDDLVKDLNELKWQECCVTSLQTINAVDHHHHHHHEISNNESPALTLASEEPKRPRERLKKLIDNGADEDGDLPLTCFEYGDSQMALMCSSSAVMKWVPRKKNRSLKCIQLNANGDRAE</sequence>
<evidence type="ECO:0000313" key="1">
    <source>
        <dbReference type="EMBL" id="KAI5661843.1"/>
    </source>
</evidence>
<gene>
    <name evidence="1" type="ORF">M9H77_21166</name>
</gene>
<evidence type="ECO:0000313" key="2">
    <source>
        <dbReference type="Proteomes" id="UP001060085"/>
    </source>
</evidence>
<comment type="caution">
    <text evidence="1">The sequence shown here is derived from an EMBL/GenBank/DDBJ whole genome shotgun (WGS) entry which is preliminary data.</text>
</comment>
<dbReference type="EMBL" id="CM044705">
    <property type="protein sequence ID" value="KAI5661843.1"/>
    <property type="molecule type" value="Genomic_DNA"/>
</dbReference>
<keyword evidence="2" id="KW-1185">Reference proteome</keyword>
<accession>A0ACC0ALK8</accession>
<proteinExistence type="predicted"/>
<name>A0ACC0ALK8_CATRO</name>
<protein>
    <submittedName>
        <fullName evidence="1">Uncharacterized protein</fullName>
    </submittedName>
</protein>
<dbReference type="Proteomes" id="UP001060085">
    <property type="component" value="Linkage Group LG05"/>
</dbReference>
<reference evidence="2" key="1">
    <citation type="journal article" date="2023" name="Nat. Plants">
        <title>Single-cell RNA sequencing provides a high-resolution roadmap for understanding the multicellular compartmentation of specialized metabolism.</title>
        <authorList>
            <person name="Sun S."/>
            <person name="Shen X."/>
            <person name="Li Y."/>
            <person name="Li Y."/>
            <person name="Wang S."/>
            <person name="Li R."/>
            <person name="Zhang H."/>
            <person name="Shen G."/>
            <person name="Guo B."/>
            <person name="Wei J."/>
            <person name="Xu J."/>
            <person name="St-Pierre B."/>
            <person name="Chen S."/>
            <person name="Sun C."/>
        </authorList>
    </citation>
    <scope>NUCLEOTIDE SEQUENCE [LARGE SCALE GENOMIC DNA]</scope>
</reference>